<dbReference type="GO" id="GO:0014826">
    <property type="term" value="P:vein smooth muscle contraction"/>
    <property type="evidence" value="ECO:0007669"/>
    <property type="project" value="TreeGrafter"/>
</dbReference>
<comment type="caution">
    <text evidence="9">The sequence shown here is derived from an EMBL/GenBank/DDBJ whole genome shotgun (WGS) entry which is preliminary data.</text>
</comment>
<dbReference type="InterPro" id="IPR020475">
    <property type="entry name" value="Endothelin"/>
</dbReference>
<name>A0A401PGS7_SCYTO</name>
<keyword evidence="10" id="KW-1185">Reference proteome</keyword>
<organism evidence="9 10">
    <name type="scientific">Scyliorhinus torazame</name>
    <name type="common">Cloudy catshark</name>
    <name type="synonym">Catulus torazame</name>
    <dbReference type="NCBI Taxonomy" id="75743"/>
    <lineage>
        <taxon>Eukaryota</taxon>
        <taxon>Metazoa</taxon>
        <taxon>Chordata</taxon>
        <taxon>Craniata</taxon>
        <taxon>Vertebrata</taxon>
        <taxon>Chondrichthyes</taxon>
        <taxon>Elasmobranchii</taxon>
        <taxon>Galeomorphii</taxon>
        <taxon>Galeoidea</taxon>
        <taxon>Carcharhiniformes</taxon>
        <taxon>Scyliorhinidae</taxon>
        <taxon>Scyliorhinus</taxon>
    </lineage>
</organism>
<evidence type="ECO:0000313" key="10">
    <source>
        <dbReference type="Proteomes" id="UP000288216"/>
    </source>
</evidence>
<dbReference type="EMBL" id="BFAA01000452">
    <property type="protein sequence ID" value="GCB72318.1"/>
    <property type="molecule type" value="Genomic_DNA"/>
</dbReference>
<dbReference type="InterPro" id="IPR001928">
    <property type="entry name" value="Endothln-like_toxin"/>
</dbReference>
<evidence type="ECO:0000256" key="3">
    <source>
        <dbReference type="ARBA" id="ARBA00022525"/>
    </source>
</evidence>
<keyword evidence="4" id="KW-0838">Vasoactive</keyword>
<gene>
    <name evidence="9" type="ORF">scyTo_0001931</name>
</gene>
<feature type="domain" description="Endothelin-like toxin" evidence="8">
    <location>
        <begin position="88"/>
        <end position="109"/>
    </location>
</feature>
<feature type="compositionally biased region" description="Polar residues" evidence="6">
    <location>
        <begin position="111"/>
        <end position="134"/>
    </location>
</feature>
<dbReference type="GO" id="GO:0006874">
    <property type="term" value="P:intracellular calcium ion homeostasis"/>
    <property type="evidence" value="ECO:0007669"/>
    <property type="project" value="TreeGrafter"/>
</dbReference>
<dbReference type="GO" id="GO:0005179">
    <property type="term" value="F:hormone activity"/>
    <property type="evidence" value="ECO:0007669"/>
    <property type="project" value="TreeGrafter"/>
</dbReference>
<evidence type="ECO:0000256" key="6">
    <source>
        <dbReference type="SAM" id="MobiDB-lite"/>
    </source>
</evidence>
<proteinExistence type="inferred from homology"/>
<protein>
    <recommendedName>
        <fullName evidence="8">Endothelin-like toxin domain-containing protein</fullName>
    </recommendedName>
</protein>
<feature type="chain" id="PRO_5019176844" description="Endothelin-like toxin domain-containing protein" evidence="7">
    <location>
        <begin position="24"/>
        <end position="185"/>
    </location>
</feature>
<dbReference type="OrthoDB" id="9362154at2759"/>
<keyword evidence="5" id="KW-0839">Vasoconstrictor</keyword>
<dbReference type="InterPro" id="IPR019764">
    <property type="entry name" value="Endothelin_toxin_CS"/>
</dbReference>
<evidence type="ECO:0000259" key="8">
    <source>
        <dbReference type="SMART" id="SM00272"/>
    </source>
</evidence>
<feature type="signal peptide" evidence="7">
    <location>
        <begin position="1"/>
        <end position="23"/>
    </location>
</feature>
<sequence length="185" mass="21377">MGCNLRGLFTAAAALVLLEAGCGFHLPGSNEANVQHLRREKRCSCNNLKDKECIYFCHKDIIWINTPGKTTPYGLGSPATRRKRSTPRCECANSKDRMCSQFCQLDTPRGSSVQQQAESAGPQRQKSSQHQTINPRRKQHHRTRNEHLFWILRQIASSNVQRKHILKKQNQIILIRDELYRERKR</sequence>
<evidence type="ECO:0000256" key="4">
    <source>
        <dbReference type="ARBA" id="ARBA00022858"/>
    </source>
</evidence>
<feature type="region of interest" description="Disordered" evidence="6">
    <location>
        <begin position="111"/>
        <end position="142"/>
    </location>
</feature>
<dbReference type="GO" id="GO:0003100">
    <property type="term" value="P:regulation of systemic arterial blood pressure by endothelin"/>
    <property type="evidence" value="ECO:0007669"/>
    <property type="project" value="TreeGrafter"/>
</dbReference>
<dbReference type="GO" id="GO:0019229">
    <property type="term" value="P:regulation of vasoconstriction"/>
    <property type="evidence" value="ECO:0007669"/>
    <property type="project" value="InterPro"/>
</dbReference>
<dbReference type="Proteomes" id="UP000288216">
    <property type="component" value="Unassembled WGS sequence"/>
</dbReference>
<accession>A0A401PGS7</accession>
<evidence type="ECO:0000256" key="7">
    <source>
        <dbReference type="SAM" id="SignalP"/>
    </source>
</evidence>
<dbReference type="OMA" id="CECANSK"/>
<keyword evidence="3" id="KW-0964">Secreted</keyword>
<keyword evidence="7" id="KW-0732">Signal</keyword>
<dbReference type="SMART" id="SM00272">
    <property type="entry name" value="END"/>
    <property type="match status" value="2"/>
</dbReference>
<dbReference type="AlphaFoldDB" id="A0A401PGS7"/>
<dbReference type="GO" id="GO:0031708">
    <property type="term" value="F:endothelin B receptor binding"/>
    <property type="evidence" value="ECO:0007669"/>
    <property type="project" value="TreeGrafter"/>
</dbReference>
<evidence type="ECO:0000256" key="2">
    <source>
        <dbReference type="ARBA" id="ARBA00010959"/>
    </source>
</evidence>
<reference evidence="9 10" key="1">
    <citation type="journal article" date="2018" name="Nat. Ecol. Evol.">
        <title>Shark genomes provide insights into elasmobranch evolution and the origin of vertebrates.</title>
        <authorList>
            <person name="Hara Y"/>
            <person name="Yamaguchi K"/>
            <person name="Onimaru K"/>
            <person name="Kadota M"/>
            <person name="Koyanagi M"/>
            <person name="Keeley SD"/>
            <person name="Tatsumi K"/>
            <person name="Tanaka K"/>
            <person name="Motone F"/>
            <person name="Kageyama Y"/>
            <person name="Nozu R"/>
            <person name="Adachi N"/>
            <person name="Nishimura O"/>
            <person name="Nakagawa R"/>
            <person name="Tanegashima C"/>
            <person name="Kiyatake I"/>
            <person name="Matsumoto R"/>
            <person name="Murakumo K"/>
            <person name="Nishida K"/>
            <person name="Terakita A"/>
            <person name="Kuratani S"/>
            <person name="Sato K"/>
            <person name="Hyodo S Kuraku.S."/>
        </authorList>
    </citation>
    <scope>NUCLEOTIDE SEQUENCE [LARGE SCALE GENOMIC DNA]</scope>
</reference>
<dbReference type="GO" id="GO:0005615">
    <property type="term" value="C:extracellular space"/>
    <property type="evidence" value="ECO:0007669"/>
    <property type="project" value="TreeGrafter"/>
</dbReference>
<dbReference type="STRING" id="75743.A0A401PGS7"/>
<comment type="similarity">
    <text evidence="2">Belongs to the endothelin/sarafotoxin family.</text>
</comment>
<dbReference type="Pfam" id="PF00322">
    <property type="entry name" value="Endothelin"/>
    <property type="match status" value="1"/>
</dbReference>
<dbReference type="PRINTS" id="PR00365">
    <property type="entry name" value="ENDOTHELIN"/>
</dbReference>
<dbReference type="PROSITE" id="PS00270">
    <property type="entry name" value="ENDOTHELIN"/>
    <property type="match status" value="2"/>
</dbReference>
<feature type="domain" description="Endothelin-like toxin" evidence="8">
    <location>
        <begin position="42"/>
        <end position="63"/>
    </location>
</feature>
<evidence type="ECO:0000313" key="9">
    <source>
        <dbReference type="EMBL" id="GCB72318.1"/>
    </source>
</evidence>
<evidence type="ECO:0000256" key="1">
    <source>
        <dbReference type="ARBA" id="ARBA00004613"/>
    </source>
</evidence>
<evidence type="ECO:0000256" key="5">
    <source>
        <dbReference type="ARBA" id="ARBA00023322"/>
    </source>
</evidence>
<comment type="subcellular location">
    <subcellularLocation>
        <location evidence="1">Secreted</location>
    </subcellularLocation>
</comment>
<dbReference type="PANTHER" id="PTHR13874">
    <property type="entry name" value="ENDOTHELIN"/>
    <property type="match status" value="1"/>
</dbReference>